<evidence type="ECO:0000259" key="2">
    <source>
        <dbReference type="Pfam" id="PF01979"/>
    </source>
</evidence>
<accession>A0A2M6YU77</accession>
<name>A0A2M6YU77_9BACT</name>
<organism evidence="3 4">
    <name type="scientific">Candidatus Roizmanbacteria bacterium CG07_land_8_20_14_0_80_34_15</name>
    <dbReference type="NCBI Taxonomy" id="1974849"/>
    <lineage>
        <taxon>Bacteria</taxon>
        <taxon>Candidatus Roizmaniibacteriota</taxon>
    </lineage>
</organism>
<dbReference type="InterPro" id="IPR011059">
    <property type="entry name" value="Metal-dep_hydrolase_composite"/>
</dbReference>
<dbReference type="GO" id="GO:0004038">
    <property type="term" value="F:allantoinase activity"/>
    <property type="evidence" value="ECO:0007669"/>
    <property type="project" value="TreeGrafter"/>
</dbReference>
<dbReference type="SUPFAM" id="SSF51556">
    <property type="entry name" value="Metallo-dependent hydrolases"/>
    <property type="match status" value="1"/>
</dbReference>
<reference evidence="4" key="1">
    <citation type="submission" date="2017-09" db="EMBL/GenBank/DDBJ databases">
        <title>Depth-based differentiation of microbial function through sediment-hosted aquifers and enrichment of novel symbionts in the deep terrestrial subsurface.</title>
        <authorList>
            <person name="Probst A.J."/>
            <person name="Ladd B."/>
            <person name="Jarett J.K."/>
            <person name="Geller-Mcgrath D.E."/>
            <person name="Sieber C.M.K."/>
            <person name="Emerson J.B."/>
            <person name="Anantharaman K."/>
            <person name="Thomas B.C."/>
            <person name="Malmstrom R."/>
            <person name="Stieglmeier M."/>
            <person name="Klingl A."/>
            <person name="Woyke T."/>
            <person name="Ryan C.M."/>
            <person name="Banfield J.F."/>
        </authorList>
    </citation>
    <scope>NUCLEOTIDE SEQUENCE [LARGE SCALE GENOMIC DNA]</scope>
</reference>
<dbReference type="InterPro" id="IPR006680">
    <property type="entry name" value="Amidohydro-rel"/>
</dbReference>
<dbReference type="Gene3D" id="2.30.40.10">
    <property type="entry name" value="Urease, subunit C, domain 1"/>
    <property type="match status" value="1"/>
</dbReference>
<comment type="caution">
    <text evidence="3">The sequence shown here is derived from an EMBL/GenBank/DDBJ whole genome shotgun (WGS) entry which is preliminary data.</text>
</comment>
<dbReference type="PANTHER" id="PTHR43668">
    <property type="entry name" value="ALLANTOINASE"/>
    <property type="match status" value="1"/>
</dbReference>
<proteinExistence type="inferred from homology"/>
<dbReference type="PANTHER" id="PTHR43668:SF2">
    <property type="entry name" value="ALLANTOINASE"/>
    <property type="match status" value="1"/>
</dbReference>
<feature type="domain" description="Amidohydrolase-related" evidence="2">
    <location>
        <begin position="60"/>
        <end position="445"/>
    </location>
</feature>
<comment type="similarity">
    <text evidence="1">Belongs to the metallo-dependent hydrolases superfamily. Hydantoinase/dihydropyrimidinase family.</text>
</comment>
<dbReference type="FunFam" id="3.20.20.140:FF:000174">
    <property type="entry name" value="Dihydropyrimidinase-related protein 2"/>
    <property type="match status" value="1"/>
</dbReference>
<protein>
    <recommendedName>
        <fullName evidence="2">Amidohydrolase-related domain-containing protein</fullName>
    </recommendedName>
</protein>
<dbReference type="GO" id="GO:0006145">
    <property type="term" value="P:purine nucleobase catabolic process"/>
    <property type="evidence" value="ECO:0007669"/>
    <property type="project" value="TreeGrafter"/>
</dbReference>
<dbReference type="EMBL" id="PEWY01000084">
    <property type="protein sequence ID" value="PIU37023.1"/>
    <property type="molecule type" value="Genomic_DNA"/>
</dbReference>
<sequence>MKKLIKNCQIVTSEKIIEGDILIEDGIIKDLIPNFFDGKPKTAKKLVSSSFETIDAEGKYILPGLIEVHGHMREPGLTHKENVETGTQAALAGGVTTIIDMPNTKPPTVTIDLLNEKIHKIYPNRSFTDYAFFMGASSDKLSELEKVNPKDIAGVKIFTAGHETTPTTIPDDLTLGKVIKILAKRNILLAVHAEDQYLINEYNSKFKKTGRTDATLWSEIRGTSVVTTAVARIIALASKYPKFKLYLLHLSTPEEYSLLEDAKKKGMNVYGELVGYQLVFNTDDYKKYGNKIKVSPAIRSPKDQQQLWQIFRNGQVDVLCSEHTPHEWETKNQPDMWKAQSGTPGVQETLPAVITGWMKQFGKNKIEEGLMKIAFCSSENPAKIFSFKGKGGIKVGNDADLIILDPNSIWEVKKSDLFSKCGWSAYEGMKLNGRPSMTFLRGELVYNNGKIIGDAMGRWINH</sequence>
<dbReference type="Pfam" id="PF01979">
    <property type="entry name" value="Amidohydro_1"/>
    <property type="match status" value="1"/>
</dbReference>
<dbReference type="InterPro" id="IPR032466">
    <property type="entry name" value="Metal_Hydrolase"/>
</dbReference>
<evidence type="ECO:0000313" key="3">
    <source>
        <dbReference type="EMBL" id="PIU37023.1"/>
    </source>
</evidence>
<dbReference type="GO" id="GO:0005737">
    <property type="term" value="C:cytoplasm"/>
    <property type="evidence" value="ECO:0007669"/>
    <property type="project" value="TreeGrafter"/>
</dbReference>
<dbReference type="AlphaFoldDB" id="A0A2M6YU77"/>
<dbReference type="SUPFAM" id="SSF51338">
    <property type="entry name" value="Composite domain of metallo-dependent hydrolases"/>
    <property type="match status" value="1"/>
</dbReference>
<evidence type="ECO:0000256" key="1">
    <source>
        <dbReference type="ARBA" id="ARBA00008829"/>
    </source>
</evidence>
<dbReference type="Proteomes" id="UP000230184">
    <property type="component" value="Unassembled WGS sequence"/>
</dbReference>
<dbReference type="Gene3D" id="3.20.20.140">
    <property type="entry name" value="Metal-dependent hydrolases"/>
    <property type="match status" value="1"/>
</dbReference>
<evidence type="ECO:0000313" key="4">
    <source>
        <dbReference type="Proteomes" id="UP000230184"/>
    </source>
</evidence>
<gene>
    <name evidence="3" type="ORF">COT02_02965</name>
</gene>
<dbReference type="InterPro" id="IPR050138">
    <property type="entry name" value="DHOase/Allantoinase_Hydrolase"/>
</dbReference>